<reference evidence="4 5" key="1">
    <citation type="submission" date="2018-07" db="EMBL/GenBank/DDBJ databases">
        <title>Halioglobus sp. genome submission.</title>
        <authorList>
            <person name="Ye M.-Q."/>
            <person name="Du Z.-J."/>
        </authorList>
    </citation>
    <scope>NUCLEOTIDE SEQUENCE [LARGE SCALE GENOMIC DNA]</scope>
    <source>
        <strain evidence="4 5">U0301</strain>
    </source>
</reference>
<organism evidence="4 5">
    <name type="scientific">Seongchinamella sediminis</name>
    <dbReference type="NCBI Taxonomy" id="2283635"/>
    <lineage>
        <taxon>Bacteria</taxon>
        <taxon>Pseudomonadati</taxon>
        <taxon>Pseudomonadota</taxon>
        <taxon>Gammaproteobacteria</taxon>
        <taxon>Cellvibrionales</taxon>
        <taxon>Halieaceae</taxon>
        <taxon>Seongchinamella</taxon>
    </lineage>
</organism>
<keyword evidence="5" id="KW-1185">Reference proteome</keyword>
<feature type="coiled-coil region" evidence="1">
    <location>
        <begin position="129"/>
        <end position="170"/>
    </location>
</feature>
<evidence type="ECO:0000256" key="1">
    <source>
        <dbReference type="SAM" id="Coils"/>
    </source>
</evidence>
<evidence type="ECO:0000313" key="4">
    <source>
        <dbReference type="EMBL" id="RLQ20982.1"/>
    </source>
</evidence>
<accession>A0A3L7DYP0</accession>
<keyword evidence="1" id="KW-0175">Coiled coil</keyword>
<evidence type="ECO:0000256" key="2">
    <source>
        <dbReference type="SAM" id="MobiDB-lite"/>
    </source>
</evidence>
<name>A0A3L7DYP0_9GAMM</name>
<protein>
    <submittedName>
        <fullName evidence="4">Uroporphyrinogen III</fullName>
    </submittedName>
</protein>
<gene>
    <name evidence="4" type="ORF">DWB85_14750</name>
</gene>
<keyword evidence="3" id="KW-0472">Membrane</keyword>
<comment type="caution">
    <text evidence="4">The sequence shown here is derived from an EMBL/GenBank/DDBJ whole genome shotgun (WGS) entry which is preliminary data.</text>
</comment>
<feature type="region of interest" description="Disordered" evidence="2">
    <location>
        <begin position="1"/>
        <end position="63"/>
    </location>
</feature>
<dbReference type="OrthoDB" id="5739852at2"/>
<dbReference type="AlphaFoldDB" id="A0A3L7DYP0"/>
<dbReference type="Pfam" id="PF04375">
    <property type="entry name" value="HemX"/>
    <property type="match status" value="1"/>
</dbReference>
<dbReference type="EMBL" id="QRAN01000017">
    <property type="protein sequence ID" value="RLQ20982.1"/>
    <property type="molecule type" value="Genomic_DNA"/>
</dbReference>
<sequence>MSENNNKQQADESRADSDDNSGGQPAAVTEAAEPAPTAAAAAAPEPASAPAADSDSGSGSGGGSAAVGWLALVLVLAVGGGAGWSVMQGMEREQTLKRRIAELETRAAPAAPVEVDVEGAMRSLERTLDERLQTALQQLRRESDSQSEQLEQLTRQLQTQGERLASFSANDHQSWLRAEVQYLLRLANQRVIMARDTQSALVLLASADSILQQLDDVTMHEVRAAIAAEQAALRAVPKVDVEGIYLRLSALIEQADSLVIFQMPEQEDQVADAGQEEDDWQVRLERGYEEAARKLSDYIVIRRRDVPMHALMDPQWEGLVRQNLRMLLEQAQVALLSGNQTLYVESLQRSQHWVAQFFDTDEVAARAMSREIDQLESRTVQVVMPDLSRSLRALDVAAKQRRQQGGAE</sequence>
<evidence type="ECO:0000256" key="3">
    <source>
        <dbReference type="SAM" id="Phobius"/>
    </source>
</evidence>
<dbReference type="PANTHER" id="PTHR38043:SF1">
    <property type="entry name" value="PROTEIN HEMX"/>
    <property type="match status" value="1"/>
</dbReference>
<dbReference type="RefSeq" id="WP_117956162.1">
    <property type="nucleotide sequence ID" value="NZ_QRAN01000017.1"/>
</dbReference>
<evidence type="ECO:0000313" key="5">
    <source>
        <dbReference type="Proteomes" id="UP000265509"/>
    </source>
</evidence>
<dbReference type="PANTHER" id="PTHR38043">
    <property type="entry name" value="PROTEIN HEMX"/>
    <property type="match status" value="1"/>
</dbReference>
<proteinExistence type="predicted"/>
<keyword evidence="3" id="KW-0812">Transmembrane</keyword>
<feature type="transmembrane region" description="Helical" evidence="3">
    <location>
        <begin position="66"/>
        <end position="87"/>
    </location>
</feature>
<feature type="compositionally biased region" description="Low complexity" evidence="2">
    <location>
        <begin position="25"/>
        <end position="57"/>
    </location>
</feature>
<keyword evidence="3" id="KW-1133">Transmembrane helix</keyword>
<dbReference type="InterPro" id="IPR007470">
    <property type="entry name" value="HemX"/>
</dbReference>
<dbReference type="Proteomes" id="UP000265509">
    <property type="component" value="Unassembled WGS sequence"/>
</dbReference>